<comment type="caution">
    <text evidence="2">The sequence shown here is derived from an EMBL/GenBank/DDBJ whole genome shotgun (WGS) entry which is preliminary data.</text>
</comment>
<dbReference type="EMBL" id="SDAQ01000001">
    <property type="protein sequence ID" value="KAI3559489.1"/>
    <property type="molecule type" value="Genomic_DNA"/>
</dbReference>
<evidence type="ECO:0000313" key="2">
    <source>
        <dbReference type="EMBL" id="KAI3559489.1"/>
    </source>
</evidence>
<gene>
    <name evidence="2" type="ORF">CABS02_00464</name>
</gene>
<dbReference type="AlphaFoldDB" id="A0A9Q0B9X6"/>
<feature type="compositionally biased region" description="Pro residues" evidence="1">
    <location>
        <begin position="213"/>
        <end position="222"/>
    </location>
</feature>
<dbReference type="Proteomes" id="UP001056436">
    <property type="component" value="Unassembled WGS sequence"/>
</dbReference>
<name>A0A9Q0B9X6_9PEZI</name>
<reference evidence="2" key="1">
    <citation type="submission" date="2019-01" db="EMBL/GenBank/DDBJ databases">
        <title>Colletotrichum abscissum LGMF1257.</title>
        <authorList>
            <person name="Baroncelli R."/>
        </authorList>
    </citation>
    <scope>NUCLEOTIDE SEQUENCE</scope>
    <source>
        <strain evidence="2">Ca142</strain>
    </source>
</reference>
<accession>A0A9Q0B9X6</accession>
<feature type="region of interest" description="Disordered" evidence="1">
    <location>
        <begin position="208"/>
        <end position="231"/>
    </location>
</feature>
<dbReference type="OrthoDB" id="10618537at2759"/>
<organism evidence="2 3">
    <name type="scientific">Colletotrichum abscissum</name>
    <dbReference type="NCBI Taxonomy" id="1671311"/>
    <lineage>
        <taxon>Eukaryota</taxon>
        <taxon>Fungi</taxon>
        <taxon>Dikarya</taxon>
        <taxon>Ascomycota</taxon>
        <taxon>Pezizomycotina</taxon>
        <taxon>Sordariomycetes</taxon>
        <taxon>Hypocreomycetidae</taxon>
        <taxon>Glomerellales</taxon>
        <taxon>Glomerellaceae</taxon>
        <taxon>Colletotrichum</taxon>
        <taxon>Colletotrichum acutatum species complex</taxon>
    </lineage>
</organism>
<keyword evidence="3" id="KW-1185">Reference proteome</keyword>
<protein>
    <submittedName>
        <fullName evidence="2">Uncharacterized protein</fullName>
    </submittedName>
</protein>
<sequence length="263" mass="28903">MRSVVVEPRHTTPQGIRSLCSLAALFSGVIPPLRKCRISSRNVGAEIQLAQAVNSSLVMSDSFDTNVSHFIRHASGPGEQSLRLLVFSHQFSNMESWAIGSRVTVHMPFAEKQHKPPNTTQWHPSDPRWQPLHCLQSRAQMLDLAEHPSFRPFIGLSMPMSIPSSGTGGYLMTSCTSGFDDDARIPRQVYVNGLQCLKELVAPTPFPASTVLPPGPDMPPPTATAQHHATPSHPLRLRTIVKTLQNAVNELVQPMPGSSRFHN</sequence>
<evidence type="ECO:0000256" key="1">
    <source>
        <dbReference type="SAM" id="MobiDB-lite"/>
    </source>
</evidence>
<evidence type="ECO:0000313" key="3">
    <source>
        <dbReference type="Proteomes" id="UP001056436"/>
    </source>
</evidence>
<proteinExistence type="predicted"/>